<protein>
    <recommendedName>
        <fullName evidence="9">DNA methylase N-4/N-6 domain-containing protein</fullName>
    </recommendedName>
</protein>
<keyword evidence="2" id="KW-0489">Methyltransferase</keyword>
<evidence type="ECO:0000256" key="6">
    <source>
        <dbReference type="ARBA" id="ARBA00023125"/>
    </source>
</evidence>
<dbReference type="GO" id="GO:0032259">
    <property type="term" value="P:methylation"/>
    <property type="evidence" value="ECO:0007669"/>
    <property type="project" value="UniProtKB-KW"/>
</dbReference>
<dbReference type="PRINTS" id="PR00506">
    <property type="entry name" value="D21N6MTFRASE"/>
</dbReference>
<organism evidence="10 11">
    <name type="scientific">Azospirillum argentinense</name>
    <dbReference type="NCBI Taxonomy" id="2970906"/>
    <lineage>
        <taxon>Bacteria</taxon>
        <taxon>Pseudomonadati</taxon>
        <taxon>Pseudomonadota</taxon>
        <taxon>Alphaproteobacteria</taxon>
        <taxon>Rhodospirillales</taxon>
        <taxon>Azospirillaceae</taxon>
        <taxon>Azospirillum</taxon>
    </lineage>
</organism>
<evidence type="ECO:0000256" key="7">
    <source>
        <dbReference type="ARBA" id="ARBA00047942"/>
    </source>
</evidence>
<evidence type="ECO:0000256" key="5">
    <source>
        <dbReference type="ARBA" id="ARBA00022747"/>
    </source>
</evidence>
<keyword evidence="4" id="KW-0949">S-adenosyl-L-methionine</keyword>
<dbReference type="PROSITE" id="PS00093">
    <property type="entry name" value="N4_MTASE"/>
    <property type="match status" value="1"/>
</dbReference>
<dbReference type="EMBL" id="POWG01000034">
    <property type="protein sequence ID" value="PNQ96230.1"/>
    <property type="molecule type" value="Genomic_DNA"/>
</dbReference>
<evidence type="ECO:0000313" key="11">
    <source>
        <dbReference type="Proteomes" id="UP000236268"/>
    </source>
</evidence>
<comment type="catalytic activity">
    <reaction evidence="8">
        <text>a 2'-deoxycytidine in DNA + S-adenosyl-L-methionine = an N(4)-methyl-2'-deoxycytidine in DNA + S-adenosyl-L-homocysteine + H(+)</text>
        <dbReference type="Rhea" id="RHEA:16857"/>
        <dbReference type="Rhea" id="RHEA-COMP:11369"/>
        <dbReference type="Rhea" id="RHEA-COMP:13674"/>
        <dbReference type="ChEBI" id="CHEBI:15378"/>
        <dbReference type="ChEBI" id="CHEBI:57856"/>
        <dbReference type="ChEBI" id="CHEBI:59789"/>
        <dbReference type="ChEBI" id="CHEBI:85452"/>
        <dbReference type="ChEBI" id="CHEBI:137933"/>
        <dbReference type="EC" id="2.1.1.113"/>
    </reaction>
</comment>
<feature type="domain" description="DNA methylase N-4/N-6" evidence="9">
    <location>
        <begin position="120"/>
        <end position="172"/>
    </location>
</feature>
<geneLocation type="plasmid" evidence="10">
    <name>p20unnamed</name>
</geneLocation>
<sequence length="508" mass="55667">MKSRHTKECLGTTKNEDEMIKRLSRSLWITSPRDGISGHTNSLVEKPVPGGLVSADSEIGCAVDSVVSFSPIATDAAHWSVGKAASRASTIAAQQLVRDCLNAIPKIEGITRRGARSFPHPFPARMPLEVARTIVETISNNGDIVADPMMGSGTTIKAAVLSNRHGLGFDLDPLSPFLANAYCAPVPHDILRDVGAAILDRAVFLEKHTSADDFLADVHDAEDRKFLEYWFPASSYHRLFCLVNAIDEIANPDQMSMFAALFSSIIISRESGASFALDLSRSRPHKSLEKVVRDPFDLWKLKLREFVRFSENHQISQGNLIVGMADGRSLPLGDNSIDAVITSPPYLNAIDYIRTSKFSLVFFGQRLSRLREIRKSSVGTETGLRTSLPEEILEGMVTDGVADPARRPLVRRYLADMLSAISESFRVLKPGGRAIYVVGPSILSRSRYDGGEVFAKLASLAGYDVIGVARRDLSAANRSLPPPRRNNRSAAINQRMTCELYVGMVKPS</sequence>
<evidence type="ECO:0000256" key="1">
    <source>
        <dbReference type="ARBA" id="ARBA00010203"/>
    </source>
</evidence>
<gene>
    <name evidence="10" type="ORF">C1S70_24830</name>
</gene>
<dbReference type="SUPFAM" id="SSF53335">
    <property type="entry name" value="S-adenosyl-L-methionine-dependent methyltransferases"/>
    <property type="match status" value="2"/>
</dbReference>
<comment type="catalytic activity">
    <reaction evidence="7">
        <text>a 2'-deoxyadenosine in DNA + S-adenosyl-L-methionine = an N(6)-methyl-2'-deoxyadenosine in DNA + S-adenosyl-L-homocysteine + H(+)</text>
        <dbReference type="Rhea" id="RHEA:15197"/>
        <dbReference type="Rhea" id="RHEA-COMP:12418"/>
        <dbReference type="Rhea" id="RHEA-COMP:12419"/>
        <dbReference type="ChEBI" id="CHEBI:15378"/>
        <dbReference type="ChEBI" id="CHEBI:57856"/>
        <dbReference type="ChEBI" id="CHEBI:59789"/>
        <dbReference type="ChEBI" id="CHEBI:90615"/>
        <dbReference type="ChEBI" id="CHEBI:90616"/>
        <dbReference type="EC" id="2.1.1.72"/>
    </reaction>
</comment>
<evidence type="ECO:0000256" key="4">
    <source>
        <dbReference type="ARBA" id="ARBA00022691"/>
    </source>
</evidence>
<keyword evidence="6" id="KW-0238">DNA-binding</keyword>
<dbReference type="Pfam" id="PF01555">
    <property type="entry name" value="N6_N4_Mtase"/>
    <property type="match status" value="1"/>
</dbReference>
<proteinExistence type="inferred from homology"/>
<dbReference type="AlphaFoldDB" id="A0A2K1FUN0"/>
<dbReference type="Proteomes" id="UP000236268">
    <property type="component" value="Unassembled WGS sequence"/>
</dbReference>
<dbReference type="GO" id="GO:0009307">
    <property type="term" value="P:DNA restriction-modification system"/>
    <property type="evidence" value="ECO:0007669"/>
    <property type="project" value="UniProtKB-KW"/>
</dbReference>
<comment type="similarity">
    <text evidence="1">Belongs to the N(4)/N(6)-methyltransferase family. N(4) subfamily.</text>
</comment>
<dbReference type="GO" id="GO:0015667">
    <property type="term" value="F:site-specific DNA-methyltransferase (cytosine-N4-specific) activity"/>
    <property type="evidence" value="ECO:0007669"/>
    <property type="project" value="UniProtKB-EC"/>
</dbReference>
<dbReference type="GO" id="GO:0008170">
    <property type="term" value="F:N-methyltransferase activity"/>
    <property type="evidence" value="ECO:0007669"/>
    <property type="project" value="InterPro"/>
</dbReference>
<dbReference type="InterPro" id="IPR017985">
    <property type="entry name" value="MeTrfase_CN4_CS"/>
</dbReference>
<dbReference type="REBASE" id="259659">
    <property type="entry name" value="M.AbrREC3ORF24830P"/>
</dbReference>
<evidence type="ECO:0000259" key="9">
    <source>
        <dbReference type="Pfam" id="PF01555"/>
    </source>
</evidence>
<accession>A0A2K1FUN0</accession>
<keyword evidence="5" id="KW-0680">Restriction system</keyword>
<dbReference type="InterPro" id="IPR029063">
    <property type="entry name" value="SAM-dependent_MTases_sf"/>
</dbReference>
<name>A0A2K1FUN0_9PROT</name>
<dbReference type="GO" id="GO:0009007">
    <property type="term" value="F:site-specific DNA-methyltransferase (adenine-specific) activity"/>
    <property type="evidence" value="ECO:0007669"/>
    <property type="project" value="UniProtKB-EC"/>
</dbReference>
<evidence type="ECO:0000256" key="8">
    <source>
        <dbReference type="ARBA" id="ARBA00049120"/>
    </source>
</evidence>
<dbReference type="InterPro" id="IPR002941">
    <property type="entry name" value="DNA_methylase_N4/N6"/>
</dbReference>
<evidence type="ECO:0000256" key="2">
    <source>
        <dbReference type="ARBA" id="ARBA00022603"/>
    </source>
</evidence>
<evidence type="ECO:0000313" key="10">
    <source>
        <dbReference type="EMBL" id="PNQ96230.1"/>
    </source>
</evidence>
<reference evidence="10 11" key="1">
    <citation type="submission" date="2018-01" db="EMBL/GenBank/DDBJ databases">
        <title>Whole genome sequence of Azospirillum brasilense REC3 isolated from strawberry roots.</title>
        <authorList>
            <person name="Fontana C.A."/>
            <person name="Salazar S.M."/>
            <person name="Bassi D."/>
            <person name="Puglisi E."/>
            <person name="Lovaisa N.C."/>
            <person name="Toffoli L.M."/>
            <person name="Pedraza R."/>
            <person name="Cocconcelli P.S."/>
        </authorList>
    </citation>
    <scope>NUCLEOTIDE SEQUENCE [LARGE SCALE GENOMIC DNA]</scope>
    <source>
        <strain evidence="10 11">REC3</strain>
        <plasmid evidence="10">p20unnamed</plasmid>
    </source>
</reference>
<dbReference type="Gene3D" id="3.40.50.150">
    <property type="entry name" value="Vaccinia Virus protein VP39"/>
    <property type="match status" value="2"/>
</dbReference>
<dbReference type="GO" id="GO:0003677">
    <property type="term" value="F:DNA binding"/>
    <property type="evidence" value="ECO:0007669"/>
    <property type="project" value="UniProtKB-KW"/>
</dbReference>
<comment type="caution">
    <text evidence="10">The sequence shown here is derived from an EMBL/GenBank/DDBJ whole genome shotgun (WGS) entry which is preliminary data.</text>
</comment>
<keyword evidence="10" id="KW-0614">Plasmid</keyword>
<evidence type="ECO:0000256" key="3">
    <source>
        <dbReference type="ARBA" id="ARBA00022679"/>
    </source>
</evidence>
<keyword evidence="3" id="KW-0808">Transferase</keyword>
<dbReference type="InterPro" id="IPR002295">
    <property type="entry name" value="N4/N6-MTase_EcoPI_Mod-like"/>
</dbReference>